<dbReference type="OrthoDB" id="360390at2759"/>
<organism evidence="2 3">
    <name type="scientific">Smittium simulii</name>
    <dbReference type="NCBI Taxonomy" id="133385"/>
    <lineage>
        <taxon>Eukaryota</taxon>
        <taxon>Fungi</taxon>
        <taxon>Fungi incertae sedis</taxon>
        <taxon>Zoopagomycota</taxon>
        <taxon>Kickxellomycotina</taxon>
        <taxon>Harpellomycetes</taxon>
        <taxon>Harpellales</taxon>
        <taxon>Legeriomycetaceae</taxon>
        <taxon>Smittium</taxon>
    </lineage>
</organism>
<dbReference type="AlphaFoldDB" id="A0A2T9YP07"/>
<evidence type="ECO:0000313" key="2">
    <source>
        <dbReference type="EMBL" id="PVU94062.1"/>
    </source>
</evidence>
<dbReference type="PANTHER" id="PTHR12472:SF0">
    <property type="entry name" value="RAB3 GTPASE-ACTIVATING PROTEIN NON-CATALYTIC SUBUNIT"/>
    <property type="match status" value="1"/>
</dbReference>
<reference evidence="2 3" key="1">
    <citation type="journal article" date="2018" name="MBio">
        <title>Comparative Genomics Reveals the Core Gene Toolbox for the Fungus-Insect Symbiosis.</title>
        <authorList>
            <person name="Wang Y."/>
            <person name="Stata M."/>
            <person name="Wang W."/>
            <person name="Stajich J.E."/>
            <person name="White M.M."/>
            <person name="Moncalvo J.M."/>
        </authorList>
    </citation>
    <scope>NUCLEOTIDE SEQUENCE [LARGE SCALE GENOMIC DNA]</scope>
    <source>
        <strain evidence="2 3">SWE-8-4</strain>
    </source>
</reference>
<feature type="domain" description="Rab3-GAP regulatory subunit N-terminal" evidence="1">
    <location>
        <begin position="48"/>
        <end position="479"/>
    </location>
</feature>
<evidence type="ECO:0000313" key="3">
    <source>
        <dbReference type="Proteomes" id="UP000245383"/>
    </source>
</evidence>
<dbReference type="EMBL" id="MBFR01000103">
    <property type="protein sequence ID" value="PVU94062.1"/>
    <property type="molecule type" value="Genomic_DNA"/>
</dbReference>
<sequence length="527" mass="59299">MSNILSEYINVEFSNCWNVSNSIFKLLNDKGEFNPKEFISSCTFINNTFYLALAQGSRYIILSHSQNSSSQDLTLVSMNLDGSREKISSIKCMGIYSSSAFKKREMDQLLIFVGYETGRLVIFSKEGLSLLSQKLHNTELFRIQVYFDHKNYYKQAKKHLKKNSALTLSDNKNLTDVTNISGFYDINLCFRDGVIIIIDSQSLWLSLQLSIKNSEMYNLSDSENDLFFSFKKIDLKTSPIQDAVSCGTYSVMPEQLSSLNDKITSSNLISQSVTNSFLVVHSKSMIDIFTTTETINYSFSALKFANRVASKVGGAVFSLAKSYLWASHSQNLSDDVNQQNLRPSSPIIAPDSISINSSLNINDGNRKIIKIFPAPPHYHMAALLDSFGRILVLDTITYEIIMIWKGFREAQCDWIDYSSDITDLPNSSENSQNIQNTAQNVLLFLVLYASRLGVLQVYSILMPNKPIATFQIGRGYQLISSNSHSLGEPLLAELNLSSNKLISNQGKRSILMDSNGRIFKLEIKQNL</sequence>
<name>A0A2T9YP07_9FUNG</name>
<dbReference type="InterPro" id="IPR026059">
    <property type="entry name" value="Rab3GAP2"/>
</dbReference>
<protein>
    <recommendedName>
        <fullName evidence="1">Rab3-GAP regulatory subunit N-terminal domain-containing protein</fullName>
    </recommendedName>
</protein>
<comment type="caution">
    <text evidence="2">The sequence shown here is derived from an EMBL/GenBank/DDBJ whole genome shotgun (WGS) entry which is preliminary data.</text>
</comment>
<dbReference type="InterPro" id="IPR032839">
    <property type="entry name" value="RAB3GAP_N"/>
</dbReference>
<proteinExistence type="predicted"/>
<evidence type="ECO:0000259" key="1">
    <source>
        <dbReference type="Pfam" id="PF14655"/>
    </source>
</evidence>
<gene>
    <name evidence="2" type="ORF">BB561_002826</name>
</gene>
<accession>A0A2T9YP07</accession>
<keyword evidence="3" id="KW-1185">Reference proteome</keyword>
<dbReference type="STRING" id="133385.A0A2T9YP07"/>
<dbReference type="Proteomes" id="UP000245383">
    <property type="component" value="Unassembled WGS sequence"/>
</dbReference>
<dbReference type="PANTHER" id="PTHR12472">
    <property type="entry name" value="RAB3-GAP REGULATORY DOMAIN"/>
    <property type="match status" value="1"/>
</dbReference>
<dbReference type="Pfam" id="PF14655">
    <property type="entry name" value="RAB3GAP2_N"/>
    <property type="match status" value="1"/>
</dbReference>